<gene>
    <name evidence="1" type="ORF">CLV96_0317</name>
</gene>
<proteinExistence type="predicted"/>
<keyword evidence="2" id="KW-1185">Reference proteome</keyword>
<evidence type="ECO:0000313" key="1">
    <source>
        <dbReference type="EMBL" id="TDY71355.1"/>
    </source>
</evidence>
<dbReference type="Proteomes" id="UP000294684">
    <property type="component" value="Unassembled WGS sequence"/>
</dbReference>
<accession>A0A4R8MWA6</accession>
<dbReference type="STRING" id="1193051.LEP1GSC017_3657"/>
<dbReference type="EMBL" id="SORO01000001">
    <property type="protein sequence ID" value="TDY71355.1"/>
    <property type="molecule type" value="Genomic_DNA"/>
</dbReference>
<comment type="caution">
    <text evidence="1">The sequence shown here is derived from an EMBL/GenBank/DDBJ whole genome shotgun (WGS) entry which is preliminary data.</text>
</comment>
<dbReference type="GeneID" id="79829264"/>
<protein>
    <submittedName>
        <fullName evidence="1">Uncharacterized protein</fullName>
    </submittedName>
</protein>
<sequence length="156" mass="18963">MNYNYQIIKSIIVNLENRVLTHELEEVYVSPNSWRKSVYRLCRKNFEKQERNRMSYQSFKIKNNSYFREAEKGKWNRKISTLTASNFSLVNDDEDIIQKMILKLERKRLDTSRQLSDPLPLSRLIENFNRRKTDVTSDEWDIPILHLVKKCNWRNF</sequence>
<name>A0A4R8MWA6_LEPME</name>
<organism evidence="1 2">
    <name type="scientific">Leptospira meyeri</name>
    <dbReference type="NCBI Taxonomy" id="29508"/>
    <lineage>
        <taxon>Bacteria</taxon>
        <taxon>Pseudomonadati</taxon>
        <taxon>Spirochaetota</taxon>
        <taxon>Spirochaetia</taxon>
        <taxon>Leptospirales</taxon>
        <taxon>Leptospiraceae</taxon>
        <taxon>Leptospira</taxon>
    </lineage>
</organism>
<evidence type="ECO:0000313" key="2">
    <source>
        <dbReference type="Proteomes" id="UP000294684"/>
    </source>
</evidence>
<dbReference type="AlphaFoldDB" id="A0A4R8MWA6"/>
<dbReference type="RefSeq" id="WP_040917676.1">
    <property type="nucleotide sequence ID" value="NZ_SORO01000001.1"/>
</dbReference>
<reference evidence="1 2" key="1">
    <citation type="submission" date="2019-03" db="EMBL/GenBank/DDBJ databases">
        <title>Genomic Encyclopedia of Archaeal and Bacterial Type Strains, Phase II (KMG-II): from individual species to whole genera.</title>
        <authorList>
            <person name="Goeker M."/>
        </authorList>
    </citation>
    <scope>NUCLEOTIDE SEQUENCE [LARGE SCALE GENOMIC DNA]</scope>
    <source>
        <strain evidence="1 2">DSM 21537</strain>
    </source>
</reference>